<dbReference type="EMBL" id="CP019964">
    <property type="protein sequence ID" value="ASI13714.1"/>
    <property type="molecule type" value="Genomic_DNA"/>
</dbReference>
<reference evidence="7 8" key="1">
    <citation type="journal article" date="2017" name="Nat. Commun.">
        <title>'ARMAN' archaea depend on association with euryarchaeal host in culture and in situ.</title>
        <authorList>
            <person name="Golyshina O."/>
            <person name="Toshchakov S."/>
            <person name="Makarova K."/>
            <person name="Gavrilov S."/>
            <person name="Korzhenkov A."/>
            <person name="La Cono V."/>
            <person name="Arcadi E."/>
            <person name="Nechitaylo T."/>
            <person name="Ferrer M."/>
            <person name="Kublanov I."/>
            <person name="Wolf Y."/>
            <person name="Yakimov M."/>
            <person name="Golyshin P."/>
            <person name="Slesarev A."/>
            <person name="Kozyavkin S."/>
        </authorList>
    </citation>
    <scope>NUCLEOTIDE SEQUENCE [LARGE SCALE GENOMIC DNA]</scope>
    <source>
        <strain evidence="7 8">Mia14</strain>
    </source>
</reference>
<evidence type="ECO:0000256" key="3">
    <source>
        <dbReference type="ARBA" id="ARBA00022729"/>
    </source>
</evidence>
<evidence type="ECO:0000256" key="4">
    <source>
        <dbReference type="ARBA" id="ARBA00023110"/>
    </source>
</evidence>
<dbReference type="SUPFAM" id="SSF54534">
    <property type="entry name" value="FKBP-like"/>
    <property type="match status" value="1"/>
</dbReference>
<comment type="catalytic activity">
    <reaction evidence="1">
        <text>[protein]-peptidylproline (omega=180) = [protein]-peptidylproline (omega=0)</text>
        <dbReference type="Rhea" id="RHEA:16237"/>
        <dbReference type="Rhea" id="RHEA-COMP:10747"/>
        <dbReference type="Rhea" id="RHEA-COMP:10748"/>
        <dbReference type="ChEBI" id="CHEBI:83833"/>
        <dbReference type="ChEBI" id="CHEBI:83834"/>
        <dbReference type="EC" id="5.2.1.8"/>
    </reaction>
</comment>
<dbReference type="PROSITE" id="PS01096">
    <property type="entry name" value="PPIC_PPIASE_1"/>
    <property type="match status" value="1"/>
</dbReference>
<keyword evidence="5 7" id="KW-0413">Isomerase</keyword>
<dbReference type="EC" id="5.2.1.8" evidence="2"/>
<evidence type="ECO:0000313" key="7">
    <source>
        <dbReference type="EMBL" id="ASI13714.1"/>
    </source>
</evidence>
<dbReference type="Proteomes" id="UP000197679">
    <property type="component" value="Chromosome"/>
</dbReference>
<sequence length="91" mass="10231">MPDKIRCSHILVDKESTAKEVLEKLKGGEDFSKLASEYSLDGSRRRGGDLGYFGRGMMVKEFENAAFNLKKGEVSGIIKTQFGYHIIKRTD</sequence>
<evidence type="ECO:0000313" key="8">
    <source>
        <dbReference type="Proteomes" id="UP000197679"/>
    </source>
</evidence>
<dbReference type="PANTHER" id="PTHR47245:SF1">
    <property type="entry name" value="FOLDASE PROTEIN PRSA"/>
    <property type="match status" value="1"/>
</dbReference>
<keyword evidence="4" id="KW-0697">Rotamase</keyword>
<evidence type="ECO:0000256" key="1">
    <source>
        <dbReference type="ARBA" id="ARBA00000971"/>
    </source>
</evidence>
<proteinExistence type="predicted"/>
<evidence type="ECO:0000259" key="6">
    <source>
        <dbReference type="PROSITE" id="PS50198"/>
    </source>
</evidence>
<protein>
    <recommendedName>
        <fullName evidence="2">peptidylprolyl isomerase</fullName>
        <ecNumber evidence="2">5.2.1.8</ecNumber>
    </recommendedName>
</protein>
<dbReference type="KEGG" id="marh:Mia14_0392"/>
<keyword evidence="8" id="KW-1185">Reference proteome</keyword>
<dbReference type="InterPro" id="IPR023058">
    <property type="entry name" value="PPIase_PpiC_CS"/>
</dbReference>
<dbReference type="InterPro" id="IPR050245">
    <property type="entry name" value="PrsA_foldase"/>
</dbReference>
<dbReference type="InterPro" id="IPR000297">
    <property type="entry name" value="PPIase_PpiC"/>
</dbReference>
<dbReference type="Pfam" id="PF13616">
    <property type="entry name" value="Rotamase_3"/>
    <property type="match status" value="1"/>
</dbReference>
<evidence type="ECO:0000256" key="2">
    <source>
        <dbReference type="ARBA" id="ARBA00013194"/>
    </source>
</evidence>
<dbReference type="OrthoDB" id="52538at2157"/>
<name>A0A218NML1_9ARCH</name>
<keyword evidence="3" id="KW-0732">Signal</keyword>
<dbReference type="GO" id="GO:0003755">
    <property type="term" value="F:peptidyl-prolyl cis-trans isomerase activity"/>
    <property type="evidence" value="ECO:0007669"/>
    <property type="project" value="UniProtKB-KW"/>
</dbReference>
<dbReference type="InterPro" id="IPR046357">
    <property type="entry name" value="PPIase_dom_sf"/>
</dbReference>
<dbReference type="GeneID" id="33313948"/>
<accession>A0A218NML1</accession>
<dbReference type="Gene3D" id="3.10.50.40">
    <property type="match status" value="1"/>
</dbReference>
<evidence type="ECO:0000256" key="5">
    <source>
        <dbReference type="ARBA" id="ARBA00023235"/>
    </source>
</evidence>
<dbReference type="RefSeq" id="WP_088819878.1">
    <property type="nucleotide sequence ID" value="NZ_CP019964.1"/>
</dbReference>
<dbReference type="AlphaFoldDB" id="A0A218NML1"/>
<organism evidence="7 8">
    <name type="scientific">Candidatus Mancarchaeum acidiphilum</name>
    <dbReference type="NCBI Taxonomy" id="1920749"/>
    <lineage>
        <taxon>Archaea</taxon>
        <taxon>Candidatus Micrarchaeota</taxon>
        <taxon>Candidatus Mancarchaeum</taxon>
    </lineage>
</organism>
<dbReference type="PANTHER" id="PTHR47245">
    <property type="entry name" value="PEPTIDYLPROLYL ISOMERASE"/>
    <property type="match status" value="1"/>
</dbReference>
<feature type="domain" description="PpiC" evidence="6">
    <location>
        <begin position="2"/>
        <end position="91"/>
    </location>
</feature>
<dbReference type="PROSITE" id="PS50198">
    <property type="entry name" value="PPIC_PPIASE_2"/>
    <property type="match status" value="1"/>
</dbReference>
<gene>
    <name evidence="7" type="ORF">Mia14_0392</name>
</gene>